<name>A0A640KW50_LEITA</name>
<evidence type="ECO:0000313" key="3">
    <source>
        <dbReference type="Proteomes" id="UP000419144"/>
    </source>
</evidence>
<protein>
    <recommendedName>
        <fullName evidence="1">PI3K/PI4K catalytic domain-containing protein</fullName>
    </recommendedName>
</protein>
<dbReference type="InterPro" id="IPR016024">
    <property type="entry name" value="ARM-type_fold"/>
</dbReference>
<dbReference type="InterPro" id="IPR012582">
    <property type="entry name" value="DNAPKcs_CC3"/>
</dbReference>
<dbReference type="PROSITE" id="PS50290">
    <property type="entry name" value="PI3_4_KINASE_3"/>
    <property type="match status" value="1"/>
</dbReference>
<accession>A0A640KW50</accession>
<dbReference type="Proteomes" id="UP000419144">
    <property type="component" value="Unassembled WGS sequence"/>
</dbReference>
<dbReference type="SUPFAM" id="SSF48371">
    <property type="entry name" value="ARM repeat"/>
    <property type="match status" value="2"/>
</dbReference>
<dbReference type="GO" id="GO:0006355">
    <property type="term" value="P:regulation of DNA-templated transcription"/>
    <property type="evidence" value="ECO:0007669"/>
    <property type="project" value="TreeGrafter"/>
</dbReference>
<dbReference type="VEuPathDB" id="TriTrypDB:LtaPh_3630100"/>
<dbReference type="InterPro" id="IPR050517">
    <property type="entry name" value="DDR_Repair_Kinase"/>
</dbReference>
<dbReference type="GO" id="GO:0005634">
    <property type="term" value="C:nucleus"/>
    <property type="evidence" value="ECO:0007669"/>
    <property type="project" value="InterPro"/>
</dbReference>
<dbReference type="Pfam" id="PF00454">
    <property type="entry name" value="PI3_PI4_kinase"/>
    <property type="match status" value="1"/>
</dbReference>
<dbReference type="GO" id="GO:0035267">
    <property type="term" value="C:NuA4 histone acetyltransferase complex"/>
    <property type="evidence" value="ECO:0007669"/>
    <property type="project" value="TreeGrafter"/>
</dbReference>
<dbReference type="InterPro" id="IPR011009">
    <property type="entry name" value="Kinase-like_dom_sf"/>
</dbReference>
<dbReference type="SMART" id="SM01344">
    <property type="entry name" value="NUC194"/>
    <property type="match status" value="1"/>
</dbReference>
<proteinExistence type="predicted"/>
<keyword evidence="3" id="KW-1185">Reference proteome</keyword>
<dbReference type="Gene3D" id="1.10.1070.11">
    <property type="entry name" value="Phosphatidylinositol 3-/4-kinase, catalytic domain"/>
    <property type="match status" value="1"/>
</dbReference>
<dbReference type="SUPFAM" id="SSF56112">
    <property type="entry name" value="Protein kinase-like (PK-like)"/>
    <property type="match status" value="1"/>
</dbReference>
<reference evidence="2" key="1">
    <citation type="submission" date="2019-11" db="EMBL/GenBank/DDBJ databases">
        <title>Leishmania tarentolae CDS.</title>
        <authorList>
            <person name="Goto Y."/>
            <person name="Yamagishi J."/>
        </authorList>
    </citation>
    <scope>NUCLEOTIDE SEQUENCE [LARGE SCALE GENOMIC DNA]</scope>
    <source>
        <strain evidence="2">Parrot Tar II</strain>
    </source>
</reference>
<dbReference type="InterPro" id="IPR036940">
    <property type="entry name" value="PI3/4_kinase_cat_sf"/>
</dbReference>
<dbReference type="InterPro" id="IPR046804">
    <property type="entry name" value="DNA-PKcs_N"/>
</dbReference>
<organism evidence="2 3">
    <name type="scientific">Leishmania tarentolae</name>
    <name type="common">Sauroleishmania tarentolae</name>
    <dbReference type="NCBI Taxonomy" id="5689"/>
    <lineage>
        <taxon>Eukaryota</taxon>
        <taxon>Discoba</taxon>
        <taxon>Euglenozoa</taxon>
        <taxon>Kinetoplastea</taxon>
        <taxon>Metakinetoplastina</taxon>
        <taxon>Trypanosomatida</taxon>
        <taxon>Trypanosomatidae</taxon>
        <taxon>Leishmaniinae</taxon>
        <taxon>Leishmania</taxon>
        <taxon>lizard Leishmania</taxon>
    </lineage>
</organism>
<comment type="caution">
    <text evidence="2">The sequence shown here is derived from an EMBL/GenBank/DDBJ whole genome shotgun (WGS) entry which is preliminary data.</text>
</comment>
<evidence type="ECO:0000259" key="1">
    <source>
        <dbReference type="PROSITE" id="PS50290"/>
    </source>
</evidence>
<dbReference type="EMBL" id="BLBS01000057">
    <property type="protein sequence ID" value="GET93375.1"/>
    <property type="molecule type" value="Genomic_DNA"/>
</dbReference>
<feature type="domain" description="PI3K/PI4K catalytic" evidence="1">
    <location>
        <begin position="3802"/>
        <end position="4120"/>
    </location>
</feature>
<dbReference type="PANTHER" id="PTHR11139">
    <property type="entry name" value="ATAXIA TELANGIECTASIA MUTATED ATM -RELATED"/>
    <property type="match status" value="1"/>
</dbReference>
<dbReference type="Pfam" id="PF20500">
    <property type="entry name" value="DNA-PKcs_N"/>
    <property type="match status" value="1"/>
</dbReference>
<sequence>MDEVINVISKCISQLDLLVAGPAAHLSETAAPTTIGTISKCIADHAYLFTDHKGNAQRVWELVCPTSFTAGEPRAPATAATVTLLSLFRRLTDAVATSSRAPEADMLKHLVKLLCDTVKPPLVRGASPGQLRCVFQTAMCLLQMLLLLKKHADMQAACLHLLCALMQPSGLQETHCAMVASAEEVEQLAQLCTDMCGAKHGIALRRQSASMQLLGCLCEQPAYVHALSRQLVERILSCFLGVASNLTQRAEVNQTLGEGLLRGLAGFLGSFPLRCEEDAPALTLINNIVLSALMLGEASTNYMFCLSALVLLRRRAPDTLASFTLLCASEYSAALKVLWMHRNKDVRREAHTAAAVFWSTLSSQLQQHCSLEKTDRNTKLSIDASHKLHSIVDSLLQSLDSSADREASYALAALYHLLPALATLSDHQTLQMMSTCLEKRVGALLITTSAQKMEVLFQQMPYLLAALGQLLTLLPSVSPRQQEVARELLDWVLLLYPHPKFYNREKIVPAIVVVIRALTHHPRAPHNILPRLLSERTLELVGEATGASMMKLAGEHISSNERLDYMAALWTRLLTAREESGAEAEAESKQHLSAAFHRACTSFCERARLGVTVLVGNSEATLERVLVGAVEGVQPSFPTHYSAFLSFVNFFVRLSEGLRRSGGVCHPPAEELTAWLETLVRGASEAPHISGFYTLLYRTVVGEGICPHLLKHERPHVVTPLSSGHLDITSDCQRNNNLCVSPLLCHFLCTECLRRVHLYSDELLYHCAMCVVVGAALVGSEERGELTGSRARERDDRRGLDAYLRAFKAVMTNTPAPLQDESATGSKGEVVRSFSNRLAVLESNQQFALCVLEKKSCHSPRWAAAVLPALTSALCSSEVVAAVRNSVQMLSARHGVAIAAELQHPSNKATFALLCRGEWGRSGRGESMPRWMATAEPITVPLATVDSVLHIGYLLPLVSRLSLNSKQPSVRTAAAEVLYWCVVWVIGKKVSHWGSTVFPPLLSLAALARISTGSSNGGGGSSSSTVHQELHGLLMQTARWFGRPTGTPEEAESFVCVLLGGISDPKATQRQVAMEALSAYALPPADAPHTVTPHFRAVIKKLVMMECSGSEWSRLGAAHCVHVMMRHLCKARVPGLICTAQAVAYGSVGCLRRCTEVPLWGAMETATCNEVQESLRWLGAYCHFLCQPENDEEHKGAHQVAADLVHAASAILPALAQRDTACAITLLQTLSAATHINPSAHQMLLLSQEVIREQQQRLGPAAVRTLDCVVCGCATLVALFQSGFCIERNERAIAEAAPPVICARADDCTADTELLQLLAVVLQAVVEESRVATHESRCVSPRLIRWLLEVVDVVPVQTHATHFPLLLTPTVVAQVVRAMVAGTEAAVEDWAADVGDDATVGVPLCRGTPSSKLPLTERRCLELVEFLIRVAGQRRRGAQLIEEVICAIQSTSVFQVFTETSTAHQLIDALSVGPSALVTKSVALAAALCQVEVPCSPGSTTLWMRIADSMKISHKMVVAMLLGLLKNSAALSASGGEGVCEGLFILLLSEADPALLRQHLCSLLASDVVQLHISFTSSSFSVSLNDDVGAMVVSTSTSISALLSRAFSSAMKRCWQNASAALSTDRLVSALPYLVAVVVPEDALRSSSEAVFLFSLVVDWLVELQRRSLTLEHDKMLCRACADLVAAEREKRESMPTEAAYDGHGDARLHTLLLLVQLLGPAICTDPALSGALCDLVRFVSKPANIYSLLASTDAAGRVVWGFHVLAAMVAPRPVRRSLVICPVDLRVVEVAFDFLSEVFNNALPLRWAELKAPREKMNGVDVVQSGTTLFAAVLPHKVQVLQVIAPLLANESMPQHGTVVRQVHGALRALSACQQAFQLDACRCASRLLLDTYKHPGICDALTEHVLVPLLQASAEAVRLQLFEEEVRNWVTEAGRAPTLGCINVQTAAFSCLALMHRLCPLADLRGSVNTAFTGGNSNATGVQLTLEVLKACRAAWQSPNSSGGNSTGEVDGGVGDSALRRYRQAAFRCLLATLSQTRQAEKVFCRCIFHERSVAGWNSLFPVKKCDVVVTNSVDAMGEVLAQGSGDDRQEVQLWRDMDRCEVPELFAHLLQHFPSSAVMPGEPPEWVHYFIVIARHPQLSLPVRMIFYEMMCRHERFFASFAPRIFDGVADSVAAIAPSEWTGKVIWDLLTLLTRWHSEAGSEAVAVGNTASLKVLARYAVFHLVWEHSFAAPTGNRALDPASHKRLAELLEEFRGAQGAIQASLPTLQLLSVEEVKMLLSHPEYERRAALEVIYLVTNACGCLGCTGDSREVVEVYNLLGTCLGESASPQLYRVTARLAGLEHRLLSEGAAQEPSTAVRKLLRDALRGTVSAVLSACKSDKKFLEVLGAMQEERSSDLVYQLLSRTDVLRRYSTRKDSEKLLTLRVLARASTYVADNYDAVHMCLWRQLRGVHGDLLLGICTVVRNALPHLSRGSVRHVLRDVCCLDALQAMESVEKARVAFYEMSLAALQRWSVVREDQEKQDGGNSVSEDAEAFLVRHGLRDASPAVQGVVLEYLDAHARHVPDTMWGRLMCLFTAEDGASGSLPSGSVGWVRHIALLILSLSKRSRNFDNPVYFFTEALHSGGASPTLSTKEVSTTEGLVARQHPQSTPLFFEAVQRNAPAEEVTACPACPITAALAQFYAPPALVPQPLQHQQQSLLGVRRPQATGAWRPDGALYATAAAVAQCQLHAESCHSEQGNGTISAGVMTSRKIPQTMQRQTAHSSPLQASRSLINAPSAAPLHQSYAVGRFPEVRLTLQSLLVPLQVLCLHEDEVAARVLIDLISNAGVAPPATTESPRTVALCSALASLLAMFESGKMTGQREHAQNPFILFVALELILRAPVTSWPTFANLECAALVRLPSEVQACRRIVPMATLPVADGTAHVVEKLLSSRQSAAAWGAPKRSSIAFPTLWWHSYHVAQRLRGHHDEAFQAALRLWKAQRRDGAQGIQLQAALDAMEIGGAAYSVRVIGKLLEEEEKEASAVAAVDSPAAHVGREAFDLFTAREEVLRHYRSRASKLLMDWSGAALALQSAAFAGLGGSDEVSLESVRLQLRAQLQRVCDGAASAGTMEASSGWQHRTGFEWGACLMADGRWWECQQHVEASVDHLLGTAAPHYDGGDSSLVCSYLAANSLSQLADAAQVLRLVYTNAGSNATAALQTYLETMPASVPLNSVYGSLFMDDVFLIRRLIIDYHVQSSGNLSGSLTLMENERHKLVPRTHELLGTWTVQHCAKLLLLPEKASAIETLVTNADHATLSEPTRCALELLKKRCRLFYIAMMPSEASSPSREEAFAAFQNAAGKDIQQRAAARLLPPTAVRQWAADVAQCEAEMFASIGSIPNDSAGSAASVHKTEIWVSTLKENLKDTMLSHMALLNALEKLLPPVSRGDSTLRVMSRDAQDAARASSITAATQSLWQLYTNTFLWCAQAAGDHSAEADSGGHLPVSARVPRLFSLFALPRVAEAEEQAHWRDTWEALVRMPTRVWLPWANLLINALLQTEHAVLARILLRLCREHGQVLYYPINCAWRSLAHLGKGRNVGRAIDEDLARALAELHKWHRSRRMALVADFAAALDELVEPHHRLEVRLNEVEVLVKQHEHCTCSGGAKMEYLMEALQLYERCKGDLMDPARWGPAQLYHRRAAQVLQELDRRNAFCTDVLKSGEQFRSAKMDALSKLTQAMNTLTTNPWSGVTRSEELALYSERLPRALRRSSTAATTTTQLDCTSDAAEPILQPVQPTHLLHAPQDAIQQRCTLVGVEGHVLVLKSKRFPKKIDIYTSEGICTYMVKGHEDLRLDQRIQEVFTFANLCLLVSPCSRPSALRIRTYAVIPVSPFVGLIFWMPRTTPLRELMEKATPPDAHGAVARFCLARRHPQDVLPLYKSAHVTGTPEQEYKDLVLCLRQSALVESLEGIAPDHCSWFRARDAFLGTNAAAVTVSFVLGVGDRHAGHLLVDLLNCELVAISFGWAFGKATRKLPVPELMPFRHTPQLQRVQGVLGDDATRCRMRRVLHVLRTERHVVEGMVSVLLMSDADAMCDKASRIAGHQLDMVRRKLNLEHPADIILRDVAHNSYVTKDKDLWCGVHACLCEKKRDDKGEDSDLRKRALGTLHQEDVFVQRLLRIASDPRVLCRASAGWQAYL</sequence>
<dbReference type="OrthoDB" id="431717at2759"/>
<dbReference type="InterPro" id="IPR000403">
    <property type="entry name" value="PI3/4_kinase_cat_dom"/>
</dbReference>
<dbReference type="GO" id="GO:0006303">
    <property type="term" value="P:double-strand break repair via nonhomologous end joining"/>
    <property type="evidence" value="ECO:0007669"/>
    <property type="project" value="InterPro"/>
</dbReference>
<dbReference type="Gene3D" id="3.30.1010.10">
    <property type="entry name" value="Phosphatidylinositol 3-kinase Catalytic Subunit, Chain A, domain 4"/>
    <property type="match status" value="1"/>
</dbReference>
<dbReference type="GO" id="GO:0000124">
    <property type="term" value="C:SAGA complex"/>
    <property type="evidence" value="ECO:0007669"/>
    <property type="project" value="TreeGrafter"/>
</dbReference>
<gene>
    <name evidence="2" type="ORF">LtaPh_3630100</name>
</gene>
<dbReference type="PANTHER" id="PTHR11139:SF1">
    <property type="entry name" value="TRANSFORMATION_TRANSCRIPTION DOMAIN-ASSOCIATED PROTEIN"/>
    <property type="match status" value="1"/>
</dbReference>
<evidence type="ECO:0000313" key="2">
    <source>
        <dbReference type="EMBL" id="GET93375.1"/>
    </source>
</evidence>
<dbReference type="SMART" id="SM00146">
    <property type="entry name" value="PI3Kc"/>
    <property type="match status" value="1"/>
</dbReference>